<feature type="region of interest" description="Disordered" evidence="1">
    <location>
        <begin position="178"/>
        <end position="249"/>
    </location>
</feature>
<sequence length="249" mass="25958">MSELSNEQEELKSSITKSALTWGGVLALIAGAIAFWSTGDMDTGDRTQITGMVAGGVGFLMFWLVSRSKTKSSKCPKCSAAFSISRTNREETLISSEEKSEHEKLEGGGSKLTTWNEEKYDVVETYTCSSCGDVTTKISQTTRRKDEVVKEKAAPKGKGDDVVEKGFVAKAGFVGGVGATDMASGKDVSGAVPDAPKSDDLAPEKPAAGKAATKAKRAKAATKAASKTTPKTKGRSTGGKSSTGKAAAR</sequence>
<accession>A0A3B0TIY7</accession>
<keyword evidence="2" id="KW-0472">Membrane</keyword>
<name>A0A3B0TIY7_9ZZZZ</name>
<feature type="transmembrane region" description="Helical" evidence="2">
    <location>
        <begin position="49"/>
        <end position="66"/>
    </location>
</feature>
<keyword evidence="2" id="KW-1133">Transmembrane helix</keyword>
<protein>
    <submittedName>
        <fullName evidence="3">Uncharacterized protein</fullName>
    </submittedName>
</protein>
<feature type="non-terminal residue" evidence="3">
    <location>
        <position position="249"/>
    </location>
</feature>
<keyword evidence="2" id="KW-0812">Transmembrane</keyword>
<feature type="compositionally biased region" description="Low complexity" evidence="1">
    <location>
        <begin position="238"/>
        <end position="249"/>
    </location>
</feature>
<gene>
    <name evidence="3" type="ORF">MNBD_ALPHA11-422</name>
</gene>
<feature type="compositionally biased region" description="Low complexity" evidence="1">
    <location>
        <begin position="221"/>
        <end position="231"/>
    </location>
</feature>
<dbReference type="AlphaFoldDB" id="A0A3B0TIY7"/>
<evidence type="ECO:0000313" key="3">
    <source>
        <dbReference type="EMBL" id="VAW14442.1"/>
    </source>
</evidence>
<feature type="transmembrane region" description="Helical" evidence="2">
    <location>
        <begin position="20"/>
        <end position="37"/>
    </location>
</feature>
<evidence type="ECO:0000256" key="2">
    <source>
        <dbReference type="SAM" id="Phobius"/>
    </source>
</evidence>
<evidence type="ECO:0000256" key="1">
    <source>
        <dbReference type="SAM" id="MobiDB-lite"/>
    </source>
</evidence>
<dbReference type="EMBL" id="UOEQ01000036">
    <property type="protein sequence ID" value="VAW14442.1"/>
    <property type="molecule type" value="Genomic_DNA"/>
</dbReference>
<reference evidence="3" key="1">
    <citation type="submission" date="2018-06" db="EMBL/GenBank/DDBJ databases">
        <authorList>
            <person name="Zhirakovskaya E."/>
        </authorList>
    </citation>
    <scope>NUCLEOTIDE SEQUENCE</scope>
</reference>
<organism evidence="3">
    <name type="scientific">hydrothermal vent metagenome</name>
    <dbReference type="NCBI Taxonomy" id="652676"/>
    <lineage>
        <taxon>unclassified sequences</taxon>
        <taxon>metagenomes</taxon>
        <taxon>ecological metagenomes</taxon>
    </lineage>
</organism>
<proteinExistence type="predicted"/>